<evidence type="ECO:0000313" key="4">
    <source>
        <dbReference type="Proteomes" id="UP000664701"/>
    </source>
</evidence>
<evidence type="ECO:0008006" key="5">
    <source>
        <dbReference type="Google" id="ProtNLM"/>
    </source>
</evidence>
<accession>A0ABZ2SQU1</accession>
<dbReference type="InterPro" id="IPR014867">
    <property type="entry name" value="Spore_coat_CotH_CotH2/3/7"/>
</dbReference>
<proteinExistence type="predicted"/>
<gene>
    <name evidence="3" type="ORF">DOK78_002139</name>
</gene>
<feature type="chain" id="PRO_5046763910" description="Spore coat protein CotH" evidence="2">
    <location>
        <begin position="25"/>
        <end position="483"/>
    </location>
</feature>
<dbReference type="PROSITE" id="PS51257">
    <property type="entry name" value="PROKAR_LIPOPROTEIN"/>
    <property type="match status" value="1"/>
</dbReference>
<evidence type="ECO:0000256" key="2">
    <source>
        <dbReference type="SAM" id="SignalP"/>
    </source>
</evidence>
<evidence type="ECO:0000256" key="1">
    <source>
        <dbReference type="SAM" id="MobiDB-lite"/>
    </source>
</evidence>
<dbReference type="RefSeq" id="WP_207940376.1">
    <property type="nucleotide sequence ID" value="NZ_CP147251.1"/>
</dbReference>
<feature type="region of interest" description="Disordered" evidence="1">
    <location>
        <begin position="29"/>
        <end position="51"/>
    </location>
</feature>
<keyword evidence="2" id="KW-0732">Signal</keyword>
<reference evidence="3 4" key="1">
    <citation type="submission" date="2024-03" db="EMBL/GenBank/DDBJ databases">
        <title>The Genome Sequence of Enterococcus sp. DIV2402.</title>
        <authorList>
            <consortium name="The Broad Institute Genomics Platform"/>
            <consortium name="The Broad Institute Microbial Omics Core"/>
            <consortium name="The Broad Institute Genomic Center for Infectious Diseases"/>
            <person name="Earl A."/>
            <person name="Manson A."/>
            <person name="Gilmore M."/>
            <person name="Schwartman J."/>
            <person name="Shea T."/>
            <person name="Abouelleil A."/>
            <person name="Cao P."/>
            <person name="Chapman S."/>
            <person name="Cusick C."/>
            <person name="Young S."/>
            <person name="Neafsey D."/>
            <person name="Nusbaum C."/>
            <person name="Birren B."/>
        </authorList>
    </citation>
    <scope>NUCLEOTIDE SEQUENCE [LARGE SCALE GENOMIC DNA]</scope>
    <source>
        <strain evidence="3 4">DIV2402</strain>
    </source>
</reference>
<feature type="compositionally biased region" description="Low complexity" evidence="1">
    <location>
        <begin position="29"/>
        <end position="45"/>
    </location>
</feature>
<sequence length="483" mass="53625">MQRKKTRYAIISSMFLLATLTACTDTSATSTTDTLTTTTSSVVEDSSTEEGTDASFFTNEIVHSISIDVDENELASLIESYQTDGTKEWIEASVTIDGTTFESVGLKLKGNSTLRTISNQSSEEIKVEELPWVIRLDKYVDDQEYMGRSRFVIRGNNTESSLNEAVALAMLNEAGVQTEESTFSSFSINGSEAKLRLVIDVPDDDLWTEEHFGTEGVLYKAESGGDYSYRGTEVSDYDGVFEQKYGQDDFTPLTTFLEFINNATDEEFAEQLEDYLDVDAFATYLAMQDLVGNEDDIDGPGNNSYLYYDYETSKMTVVAWDQNLSLGSGMMGNRPEGEFNPEDFSGTERLELPENGNFEDGEGFEPSADFENGEMPTEPLEGGRPNGEGMKGIGENTLATRFRENSSFSELIEEKKSEYTASIIDSHFASDVLEQYQTLLAEQASDFIDSETLNSEVSTISEYLTNTLSETTTETQETTSEVQ</sequence>
<dbReference type="PANTHER" id="PTHR40050">
    <property type="entry name" value="INNER SPORE COAT PROTEIN H"/>
    <property type="match status" value="1"/>
</dbReference>
<keyword evidence="4" id="KW-1185">Reference proteome</keyword>
<dbReference type="Pfam" id="PF08757">
    <property type="entry name" value="CotH"/>
    <property type="match status" value="1"/>
</dbReference>
<dbReference type="PANTHER" id="PTHR40050:SF1">
    <property type="entry name" value="INNER SPORE COAT PROTEIN H"/>
    <property type="match status" value="1"/>
</dbReference>
<feature type="signal peptide" evidence="2">
    <location>
        <begin position="1"/>
        <end position="24"/>
    </location>
</feature>
<organism evidence="3 4">
    <name type="scientific">Candidatus Enterococcus lowellii</name>
    <dbReference type="NCBI Taxonomy" id="2230877"/>
    <lineage>
        <taxon>Bacteria</taxon>
        <taxon>Bacillati</taxon>
        <taxon>Bacillota</taxon>
        <taxon>Bacilli</taxon>
        <taxon>Lactobacillales</taxon>
        <taxon>Enterococcaceae</taxon>
        <taxon>Enterococcus</taxon>
    </lineage>
</organism>
<evidence type="ECO:0000313" key="3">
    <source>
        <dbReference type="EMBL" id="WYJ77501.1"/>
    </source>
</evidence>
<name>A0ABZ2SQU1_9ENTE</name>
<protein>
    <recommendedName>
        <fullName evidence="5">Spore coat protein CotH</fullName>
    </recommendedName>
</protein>
<dbReference type="Proteomes" id="UP000664701">
    <property type="component" value="Chromosome"/>
</dbReference>
<dbReference type="EMBL" id="CP147251">
    <property type="protein sequence ID" value="WYJ77501.1"/>
    <property type="molecule type" value="Genomic_DNA"/>
</dbReference>